<dbReference type="Proteomes" id="UP000299102">
    <property type="component" value="Unassembled WGS sequence"/>
</dbReference>
<protein>
    <submittedName>
        <fullName evidence="2">Uncharacterized protein</fullName>
    </submittedName>
</protein>
<proteinExistence type="predicted"/>
<evidence type="ECO:0000256" key="1">
    <source>
        <dbReference type="SAM" id="MobiDB-lite"/>
    </source>
</evidence>
<feature type="region of interest" description="Disordered" evidence="1">
    <location>
        <begin position="1"/>
        <end position="28"/>
    </location>
</feature>
<evidence type="ECO:0000313" key="2">
    <source>
        <dbReference type="EMBL" id="GBP22287.1"/>
    </source>
</evidence>
<organism evidence="2 3">
    <name type="scientific">Eumeta variegata</name>
    <name type="common">Bagworm moth</name>
    <name type="synonym">Eumeta japonica</name>
    <dbReference type="NCBI Taxonomy" id="151549"/>
    <lineage>
        <taxon>Eukaryota</taxon>
        <taxon>Metazoa</taxon>
        <taxon>Ecdysozoa</taxon>
        <taxon>Arthropoda</taxon>
        <taxon>Hexapoda</taxon>
        <taxon>Insecta</taxon>
        <taxon>Pterygota</taxon>
        <taxon>Neoptera</taxon>
        <taxon>Endopterygota</taxon>
        <taxon>Lepidoptera</taxon>
        <taxon>Glossata</taxon>
        <taxon>Ditrysia</taxon>
        <taxon>Tineoidea</taxon>
        <taxon>Psychidae</taxon>
        <taxon>Oiketicinae</taxon>
        <taxon>Eumeta</taxon>
    </lineage>
</organism>
<dbReference type="AlphaFoldDB" id="A0A4C1U852"/>
<dbReference type="EMBL" id="BGZK01000138">
    <property type="protein sequence ID" value="GBP22287.1"/>
    <property type="molecule type" value="Genomic_DNA"/>
</dbReference>
<name>A0A4C1U852_EUMVA</name>
<reference evidence="2 3" key="1">
    <citation type="journal article" date="2019" name="Commun. Biol.">
        <title>The bagworm genome reveals a unique fibroin gene that provides high tensile strength.</title>
        <authorList>
            <person name="Kono N."/>
            <person name="Nakamura H."/>
            <person name="Ohtoshi R."/>
            <person name="Tomita M."/>
            <person name="Numata K."/>
            <person name="Arakawa K."/>
        </authorList>
    </citation>
    <scope>NUCLEOTIDE SEQUENCE [LARGE SCALE GENOMIC DNA]</scope>
</reference>
<feature type="region of interest" description="Disordered" evidence="1">
    <location>
        <begin position="71"/>
        <end position="101"/>
    </location>
</feature>
<keyword evidence="3" id="KW-1185">Reference proteome</keyword>
<sequence length="101" mass="10148">MKDFNLNASEALSPSAGGSPNASRAAIPSSSLCAAPANSRLAVRQRKLRNGDLLRDRDFTLPVLLPASAPAAPASALEGVSRATGPQRGGHVEGTGTGLGT</sequence>
<gene>
    <name evidence="2" type="ORF">EVAR_22573_1</name>
</gene>
<accession>A0A4C1U852</accession>
<feature type="compositionally biased region" description="Gly residues" evidence="1">
    <location>
        <begin position="92"/>
        <end position="101"/>
    </location>
</feature>
<comment type="caution">
    <text evidence="2">The sequence shown here is derived from an EMBL/GenBank/DDBJ whole genome shotgun (WGS) entry which is preliminary data.</text>
</comment>
<evidence type="ECO:0000313" key="3">
    <source>
        <dbReference type="Proteomes" id="UP000299102"/>
    </source>
</evidence>